<keyword evidence="6 12" id="KW-0067">ATP-binding</keyword>
<evidence type="ECO:0000256" key="5">
    <source>
        <dbReference type="ARBA" id="ARBA00022741"/>
    </source>
</evidence>
<dbReference type="SMART" id="SM00382">
    <property type="entry name" value="AAA"/>
    <property type="match status" value="1"/>
</dbReference>
<evidence type="ECO:0000313" key="12">
    <source>
        <dbReference type="EMBL" id="KTF04861.1"/>
    </source>
</evidence>
<evidence type="ECO:0000256" key="3">
    <source>
        <dbReference type="ARBA" id="ARBA00022475"/>
    </source>
</evidence>
<comment type="caution">
    <text evidence="12">The sequence shown here is derived from an EMBL/GenBank/DDBJ whole genome shotgun (WGS) entry which is preliminary data.</text>
</comment>
<dbReference type="PROSITE" id="PS50929">
    <property type="entry name" value="ABC_TM1F"/>
    <property type="match status" value="1"/>
</dbReference>
<feature type="transmembrane region" description="Helical" evidence="9">
    <location>
        <begin position="158"/>
        <end position="181"/>
    </location>
</feature>
<comment type="subcellular location">
    <subcellularLocation>
        <location evidence="1">Cell membrane</location>
        <topology evidence="1">Multi-pass membrane protein</topology>
    </subcellularLocation>
</comment>
<evidence type="ECO:0000259" key="10">
    <source>
        <dbReference type="PROSITE" id="PS50893"/>
    </source>
</evidence>
<feature type="transmembrane region" description="Helical" evidence="9">
    <location>
        <begin position="278"/>
        <end position="299"/>
    </location>
</feature>
<sequence length="590" mass="64629">MTLIHISWEFLKRKKAAFFFIFLLQVVQILLSLVLPALNAQIIDDGILGNDQALIWRVGGVMLAIAIVQIISMAGAIYLGARTAMELGRELRGRAFRHVQSYSATDQHKFGAPTLITRVSNDVTQVQNVVLLTFTVMIMSPLMGFGGVFMAIQQNARLSLLLVVIVPLLGLLIFFVMRALAPRYTVQQERIDRINTLLREQLTGVRVIRAFVRQDTIRAKFDDANHKLRKIWLEIGVLWAFLMPAASIIIGISSAAVVWFAAHLISQGAMQVGALTAYISYLMMIMMSVMLSGMMVMLFPRGEVSAKRLQQIFDVVPAIQAPADPVALPEGPLTFELDHAGLRYPGAEEPVLSDISMTFAPGTQVALIGSTGSGKSSIIKLLPRLIDATSGEVRAGGVSVTDVDPQELRARIALVPQHAFLFSGTIATNVAGSPDEHAPYDADRVVLALRAAQAWDFVSELEGGIESSVESGGKNFSGGQRQRLTIARAIYRCLPDAQGRRQADLLIFDDSFSALDYQTDARLRRGLRAFIGDVAVFIIAQRVSTIRQATHIHVLDHGHIVGVGTHHELLDSCETYQEIVASQLTAEEAR</sequence>
<dbReference type="PATRIC" id="fig|59561.3.peg.162"/>
<evidence type="ECO:0000256" key="2">
    <source>
        <dbReference type="ARBA" id="ARBA00022448"/>
    </source>
</evidence>
<evidence type="ECO:0000313" key="14">
    <source>
        <dbReference type="Proteomes" id="UP000054404"/>
    </source>
</evidence>
<proteinExistence type="predicted"/>
<keyword evidence="5" id="KW-0547">Nucleotide-binding</keyword>
<keyword evidence="14" id="KW-1185">Reference proteome</keyword>
<dbReference type="GO" id="GO:0015421">
    <property type="term" value="F:ABC-type oligopeptide transporter activity"/>
    <property type="evidence" value="ECO:0007669"/>
    <property type="project" value="TreeGrafter"/>
</dbReference>
<evidence type="ECO:0000256" key="1">
    <source>
        <dbReference type="ARBA" id="ARBA00004651"/>
    </source>
</evidence>
<dbReference type="PROSITE" id="PS00211">
    <property type="entry name" value="ABC_TRANSPORTER_1"/>
    <property type="match status" value="1"/>
</dbReference>
<organism evidence="12 14">
    <name type="scientific">Trueperella bernardiae</name>
    <dbReference type="NCBI Taxonomy" id="59561"/>
    <lineage>
        <taxon>Bacteria</taxon>
        <taxon>Bacillati</taxon>
        <taxon>Actinomycetota</taxon>
        <taxon>Actinomycetes</taxon>
        <taxon>Actinomycetales</taxon>
        <taxon>Actinomycetaceae</taxon>
        <taxon>Trueperella</taxon>
    </lineage>
</organism>
<evidence type="ECO:0000256" key="9">
    <source>
        <dbReference type="SAM" id="Phobius"/>
    </source>
</evidence>
<dbReference type="InterPro" id="IPR017871">
    <property type="entry name" value="ABC_transporter-like_CS"/>
</dbReference>
<dbReference type="Proteomes" id="UP000054404">
    <property type="component" value="Unassembled WGS sequence"/>
</dbReference>
<keyword evidence="7 9" id="KW-1133">Transmembrane helix</keyword>
<dbReference type="InterPro" id="IPR027417">
    <property type="entry name" value="P-loop_NTPase"/>
</dbReference>
<dbReference type="AlphaFoldDB" id="A0A0W1KMY9"/>
<dbReference type="EMBL" id="JASPDQ010000003">
    <property type="protein sequence ID" value="MDK8601195.1"/>
    <property type="molecule type" value="Genomic_DNA"/>
</dbReference>
<dbReference type="SUPFAM" id="SSF90123">
    <property type="entry name" value="ABC transporter transmembrane region"/>
    <property type="match status" value="1"/>
</dbReference>
<dbReference type="STRING" id="59561.AQZ59_00163"/>
<reference evidence="13" key="2">
    <citation type="submission" date="2023-05" db="EMBL/GenBank/DDBJ databases">
        <title>Genomic Catalog of Human Bladder Bacteria.</title>
        <authorList>
            <person name="Du J."/>
        </authorList>
    </citation>
    <scope>NUCLEOTIDE SEQUENCE</scope>
    <source>
        <strain evidence="13">UMB1304A</strain>
    </source>
</reference>
<evidence type="ECO:0000313" key="13">
    <source>
        <dbReference type="EMBL" id="MDK8601195.1"/>
    </source>
</evidence>
<dbReference type="InterPro" id="IPR039421">
    <property type="entry name" value="Type_1_exporter"/>
</dbReference>
<dbReference type="EC" id="3.6.3.-" evidence="12"/>
<gene>
    <name evidence="12" type="ORF">AQZ59_00163</name>
    <name evidence="13" type="ORF">QP858_01810</name>
</gene>
<dbReference type="GO" id="GO:0005524">
    <property type="term" value="F:ATP binding"/>
    <property type="evidence" value="ECO:0007669"/>
    <property type="project" value="UniProtKB-KW"/>
</dbReference>
<dbReference type="EMBL" id="LNIZ01000001">
    <property type="protein sequence ID" value="KTF04861.1"/>
    <property type="molecule type" value="Genomic_DNA"/>
</dbReference>
<evidence type="ECO:0000256" key="7">
    <source>
        <dbReference type="ARBA" id="ARBA00022989"/>
    </source>
</evidence>
<reference evidence="12 14" key="1">
    <citation type="submission" date="2015-11" db="EMBL/GenBank/DDBJ databases">
        <title>Draft Genome Sequence of the Type Strain Trueperella bernardiae LCDC 89-0504T, Isolated from Blood Culture.</title>
        <authorList>
            <person name="Bernier A.-M."/>
            <person name="Bernard K."/>
        </authorList>
    </citation>
    <scope>NUCLEOTIDE SEQUENCE [LARGE SCALE GENOMIC DNA]</scope>
    <source>
        <strain evidence="12 14">LCDC 89-0504</strain>
    </source>
</reference>
<feature type="transmembrane region" description="Helical" evidence="9">
    <location>
        <begin position="56"/>
        <end position="79"/>
    </location>
</feature>
<feature type="transmembrane region" description="Helical" evidence="9">
    <location>
        <begin position="237"/>
        <end position="266"/>
    </location>
</feature>
<name>A0A0W1KMY9_9ACTO</name>
<dbReference type="Gene3D" id="1.20.1560.10">
    <property type="entry name" value="ABC transporter type 1, transmembrane domain"/>
    <property type="match status" value="1"/>
</dbReference>
<evidence type="ECO:0000256" key="8">
    <source>
        <dbReference type="ARBA" id="ARBA00023136"/>
    </source>
</evidence>
<dbReference type="Proteomes" id="UP001225576">
    <property type="component" value="Unassembled WGS sequence"/>
</dbReference>
<dbReference type="SUPFAM" id="SSF52540">
    <property type="entry name" value="P-loop containing nucleoside triphosphate hydrolases"/>
    <property type="match status" value="1"/>
</dbReference>
<dbReference type="Pfam" id="PF00005">
    <property type="entry name" value="ABC_tran"/>
    <property type="match status" value="1"/>
</dbReference>
<dbReference type="Gene3D" id="3.40.50.300">
    <property type="entry name" value="P-loop containing nucleotide triphosphate hydrolases"/>
    <property type="match status" value="1"/>
</dbReference>
<dbReference type="PANTHER" id="PTHR43394:SF1">
    <property type="entry name" value="ATP-BINDING CASSETTE SUB-FAMILY B MEMBER 10, MITOCHONDRIAL"/>
    <property type="match status" value="1"/>
</dbReference>
<evidence type="ECO:0000256" key="4">
    <source>
        <dbReference type="ARBA" id="ARBA00022692"/>
    </source>
</evidence>
<dbReference type="PANTHER" id="PTHR43394">
    <property type="entry name" value="ATP-DEPENDENT PERMEASE MDL1, MITOCHONDRIAL"/>
    <property type="match status" value="1"/>
</dbReference>
<dbReference type="RefSeq" id="WP_082661057.1">
    <property type="nucleotide sequence ID" value="NZ_CP127099.1"/>
</dbReference>
<dbReference type="InterPro" id="IPR003439">
    <property type="entry name" value="ABC_transporter-like_ATP-bd"/>
</dbReference>
<protein>
    <submittedName>
        <fullName evidence="13">ABC transporter ATP-binding protein</fullName>
    </submittedName>
    <submittedName>
        <fullName evidence="12">Putative multidrug export ATP-binding/permease protein</fullName>
        <ecNumber evidence="12">3.6.3.-</ecNumber>
    </submittedName>
</protein>
<dbReference type="GO" id="GO:0005886">
    <property type="term" value="C:plasma membrane"/>
    <property type="evidence" value="ECO:0007669"/>
    <property type="project" value="UniProtKB-SubCell"/>
</dbReference>
<dbReference type="GO" id="GO:0016887">
    <property type="term" value="F:ATP hydrolysis activity"/>
    <property type="evidence" value="ECO:0007669"/>
    <property type="project" value="InterPro"/>
</dbReference>
<keyword evidence="4 9" id="KW-0812">Transmembrane</keyword>
<feature type="domain" description="ABC transporter" evidence="10">
    <location>
        <begin position="337"/>
        <end position="582"/>
    </location>
</feature>
<keyword evidence="12" id="KW-0378">Hydrolase</keyword>
<feature type="domain" description="ABC transmembrane type-1" evidence="11">
    <location>
        <begin position="19"/>
        <end position="301"/>
    </location>
</feature>
<accession>A0A0W1KMY9</accession>
<dbReference type="InterPro" id="IPR003593">
    <property type="entry name" value="AAA+_ATPase"/>
</dbReference>
<dbReference type="CDD" id="cd18548">
    <property type="entry name" value="ABC_6TM_Tm287_like"/>
    <property type="match status" value="1"/>
</dbReference>
<keyword evidence="8 9" id="KW-0472">Membrane</keyword>
<dbReference type="OrthoDB" id="9806127at2"/>
<evidence type="ECO:0000256" key="6">
    <source>
        <dbReference type="ARBA" id="ARBA00022840"/>
    </source>
</evidence>
<feature type="transmembrane region" description="Helical" evidence="9">
    <location>
        <begin position="129"/>
        <end position="152"/>
    </location>
</feature>
<dbReference type="Pfam" id="PF00664">
    <property type="entry name" value="ABC_membrane"/>
    <property type="match status" value="1"/>
</dbReference>
<keyword evidence="3" id="KW-1003">Cell membrane</keyword>
<dbReference type="PROSITE" id="PS50893">
    <property type="entry name" value="ABC_TRANSPORTER_2"/>
    <property type="match status" value="1"/>
</dbReference>
<keyword evidence="2" id="KW-0813">Transport</keyword>
<dbReference type="InterPro" id="IPR036640">
    <property type="entry name" value="ABC1_TM_sf"/>
</dbReference>
<dbReference type="InterPro" id="IPR011527">
    <property type="entry name" value="ABC1_TM_dom"/>
</dbReference>
<evidence type="ECO:0000259" key="11">
    <source>
        <dbReference type="PROSITE" id="PS50929"/>
    </source>
</evidence>
<dbReference type="FunFam" id="3.40.50.300:FF:000854">
    <property type="entry name" value="Multidrug ABC transporter ATP-binding protein"/>
    <property type="match status" value="1"/>
</dbReference>